<name>A0A7V0IA09_DESA2</name>
<comment type="caution">
    <text evidence="1">The sequence shown here is derived from an EMBL/GenBank/DDBJ whole genome shotgun (WGS) entry which is preliminary data.</text>
</comment>
<sequence>MEGAKNALLFTDQKAAEEALFSLSGIGGRNFIKTVAKLVEQRRAYLTENYIRVFKIQKRGGVTQIKILEGEFTGQVGWVPNPFLK</sequence>
<accession>A0A7V0IA09</accession>
<proteinExistence type="predicted"/>
<gene>
    <name evidence="1" type="ORF">ENF30_01470</name>
</gene>
<protein>
    <submittedName>
        <fullName evidence="1">Uncharacterized protein</fullName>
    </submittedName>
</protein>
<organism evidence="1">
    <name type="scientific">Desulfofervidus auxilii</name>
    <dbReference type="NCBI Taxonomy" id="1621989"/>
    <lineage>
        <taxon>Bacteria</taxon>
        <taxon>Pseudomonadati</taxon>
        <taxon>Thermodesulfobacteriota</taxon>
        <taxon>Candidatus Desulfofervidia</taxon>
        <taxon>Candidatus Desulfofervidales</taxon>
        <taxon>Candidatus Desulfofervidaceae</taxon>
        <taxon>Candidatus Desulfofervidus</taxon>
    </lineage>
</organism>
<evidence type="ECO:0000313" key="1">
    <source>
        <dbReference type="EMBL" id="HDD35448.1"/>
    </source>
</evidence>
<reference evidence="1" key="1">
    <citation type="journal article" date="2020" name="mSystems">
        <title>Genome- and Community-Level Interaction Insights into Carbon Utilization and Element Cycling Functions of Hydrothermarchaeota in Hydrothermal Sediment.</title>
        <authorList>
            <person name="Zhou Z."/>
            <person name="Liu Y."/>
            <person name="Xu W."/>
            <person name="Pan J."/>
            <person name="Luo Z.H."/>
            <person name="Li M."/>
        </authorList>
    </citation>
    <scope>NUCLEOTIDE SEQUENCE [LARGE SCALE GENOMIC DNA]</scope>
    <source>
        <strain evidence="1">HyVt-113</strain>
    </source>
</reference>
<dbReference type="Proteomes" id="UP000885706">
    <property type="component" value="Unassembled WGS sequence"/>
</dbReference>
<dbReference type="EMBL" id="DQWQ01000067">
    <property type="protein sequence ID" value="HDD35448.1"/>
    <property type="molecule type" value="Genomic_DNA"/>
</dbReference>
<dbReference type="AlphaFoldDB" id="A0A7V0IA09"/>